<reference evidence="1" key="1">
    <citation type="journal article" date="2020" name="mSystems">
        <title>Genome- and Community-Level Interaction Insights into Carbon Utilization and Element Cycling Functions of Hydrothermarchaeota in Hydrothermal Sediment.</title>
        <authorList>
            <person name="Zhou Z."/>
            <person name="Liu Y."/>
            <person name="Xu W."/>
            <person name="Pan J."/>
            <person name="Luo Z.H."/>
            <person name="Li M."/>
        </authorList>
    </citation>
    <scope>NUCLEOTIDE SEQUENCE [LARGE SCALE GENOMIC DNA]</scope>
    <source>
        <strain evidence="1">SpSt-477</strain>
    </source>
</reference>
<name>A0A7C4MQJ1_9BACT</name>
<proteinExistence type="predicted"/>
<accession>A0A7C4MQJ1</accession>
<dbReference type="InterPro" id="IPR057930">
    <property type="entry name" value="Antitoxin_put"/>
</dbReference>
<organism evidence="1">
    <name type="scientific">Desulfatirhabdium butyrativorans</name>
    <dbReference type="NCBI Taxonomy" id="340467"/>
    <lineage>
        <taxon>Bacteria</taxon>
        <taxon>Pseudomonadati</taxon>
        <taxon>Thermodesulfobacteriota</taxon>
        <taxon>Desulfobacteria</taxon>
        <taxon>Desulfobacterales</taxon>
        <taxon>Desulfatirhabdiaceae</taxon>
        <taxon>Desulfatirhabdium</taxon>
    </lineage>
</organism>
<dbReference type="EMBL" id="DSUH01000226">
    <property type="protein sequence ID" value="HGU33104.1"/>
    <property type="molecule type" value="Genomic_DNA"/>
</dbReference>
<gene>
    <name evidence="1" type="ORF">ENS29_09640</name>
</gene>
<evidence type="ECO:0000313" key="1">
    <source>
        <dbReference type="EMBL" id="HGU33104.1"/>
    </source>
</evidence>
<dbReference type="Pfam" id="PF25734">
    <property type="entry name" value="RelB_like_antitoxin"/>
    <property type="match status" value="1"/>
</dbReference>
<sequence length="67" mass="7511">MESTHISKSELKKLIEEAMINVLIERKDLLEDAVAEAIIDMNLTLSIEAGDTGEYVSEKEIMAKLMD</sequence>
<dbReference type="AlphaFoldDB" id="A0A7C4MQJ1"/>
<protein>
    <submittedName>
        <fullName evidence="1">Uncharacterized protein</fullName>
    </submittedName>
</protein>
<comment type="caution">
    <text evidence="1">The sequence shown here is derived from an EMBL/GenBank/DDBJ whole genome shotgun (WGS) entry which is preliminary data.</text>
</comment>